<evidence type="ECO:0000256" key="4">
    <source>
        <dbReference type="ARBA" id="ARBA00022989"/>
    </source>
</evidence>
<keyword evidence="9" id="KW-1185">Reference proteome</keyword>
<evidence type="ECO:0000256" key="3">
    <source>
        <dbReference type="ARBA" id="ARBA00022692"/>
    </source>
</evidence>
<dbReference type="AlphaFoldDB" id="A0A1H6SCW9"/>
<dbReference type="GO" id="GO:0005436">
    <property type="term" value="F:sodium:phosphate symporter activity"/>
    <property type="evidence" value="ECO:0007669"/>
    <property type="project" value="InterPro"/>
</dbReference>
<dbReference type="GO" id="GO:0044341">
    <property type="term" value="P:sodium-dependent phosphate transport"/>
    <property type="evidence" value="ECO:0007669"/>
    <property type="project" value="InterPro"/>
</dbReference>
<dbReference type="GO" id="GO:0005886">
    <property type="term" value="C:plasma membrane"/>
    <property type="evidence" value="ECO:0007669"/>
    <property type="project" value="UniProtKB-SubCell"/>
</dbReference>
<dbReference type="PANTHER" id="PTHR10010:SF46">
    <property type="entry name" value="SODIUM-DEPENDENT PHOSPHATE TRANSPORT PROTEIN 2B"/>
    <property type="match status" value="1"/>
</dbReference>
<feature type="transmembrane region" description="Helical" evidence="7">
    <location>
        <begin position="54"/>
        <end position="74"/>
    </location>
</feature>
<evidence type="ECO:0000256" key="1">
    <source>
        <dbReference type="ARBA" id="ARBA00004651"/>
    </source>
</evidence>
<comment type="subcellular location">
    <subcellularLocation>
        <location evidence="1">Cell membrane</location>
        <topology evidence="1">Multi-pass membrane protein</topology>
    </subcellularLocation>
</comment>
<dbReference type="Pfam" id="PF02690">
    <property type="entry name" value="Na_Pi_cotrans"/>
    <property type="match status" value="2"/>
</dbReference>
<organism evidence="8 9">
    <name type="scientific">Allopseudospirillum japonicum</name>
    <dbReference type="NCBI Taxonomy" id="64971"/>
    <lineage>
        <taxon>Bacteria</taxon>
        <taxon>Pseudomonadati</taxon>
        <taxon>Pseudomonadota</taxon>
        <taxon>Gammaproteobacteria</taxon>
        <taxon>Oceanospirillales</taxon>
        <taxon>Oceanospirillaceae</taxon>
        <taxon>Allopseudospirillum</taxon>
    </lineage>
</organism>
<reference evidence="9" key="1">
    <citation type="submission" date="2016-10" db="EMBL/GenBank/DDBJ databases">
        <authorList>
            <person name="Varghese N."/>
            <person name="Submissions S."/>
        </authorList>
    </citation>
    <scope>NUCLEOTIDE SEQUENCE [LARGE SCALE GENOMIC DNA]</scope>
    <source>
        <strain evidence="9">DSM 7165</strain>
    </source>
</reference>
<name>A0A1H6SCW9_9GAMM</name>
<evidence type="ECO:0000256" key="5">
    <source>
        <dbReference type="ARBA" id="ARBA00023136"/>
    </source>
</evidence>
<evidence type="ECO:0000313" key="8">
    <source>
        <dbReference type="EMBL" id="SEI63744.1"/>
    </source>
</evidence>
<dbReference type="OrthoDB" id="9763003at2"/>
<feature type="transmembrane region" description="Helical" evidence="7">
    <location>
        <begin position="249"/>
        <end position="271"/>
    </location>
</feature>
<feature type="transmembrane region" description="Helical" evidence="7">
    <location>
        <begin position="174"/>
        <end position="191"/>
    </location>
</feature>
<dbReference type="Proteomes" id="UP000242999">
    <property type="component" value="Unassembled WGS sequence"/>
</dbReference>
<sequence length="581" mass="62298">MHTDVIAQLAGGIGLFLLGMMLMTEGLRLAAGHTLRDVLAKSTATTLRGLLSGAFITALVQASGAVTVATIGFVNAGLMQLKQAVTIIYGSNVGTTMTAWLVVAIGLEFDIEALALPMVALGMVLKLVGNQTKAALGEALAGFGVFFLGLNILQSTFGDMSAQVNLAEYAGDGWASRLIFVGIGFGLTFLMQSSSAAMALTLTAAAGGVVPLADAACIVIGANVGTTSTAVLATLGATANARRVAAAHVVFNLVTGVVAFLIMPWLLQGLLWGTQALGGDQDIAAILALFHTCFNILGILLLLPFTTPLVNALEKRFCSREDDQARPRYLDDTLVKTPVLAMHALLKELDRIGEHTQRMIISILSAEGRGNEQILLQEQESLQRLVVAVGEFGSHIQREHLPESLDHLLPEALRISRYYQEMGELALQLSRQQAELKAIEVQDLAKQVASYRSAVVDLVEAALGIQEIDADACTQALQGLQKEYQSLKSALLKAGVTEQVAVRQMVLHLDVLSDIRRMSEQAQKSASYRARVARYMREEIPVPVSEEETSSEKSPVVEEEKESQSTPEDLARKLAEHTEKT</sequence>
<dbReference type="NCBIfam" id="NF037997">
    <property type="entry name" value="Na_Pi_symport"/>
    <property type="match status" value="1"/>
</dbReference>
<protein>
    <submittedName>
        <fullName evidence="8">Phosphate:Na+ symporter</fullName>
    </submittedName>
</protein>
<dbReference type="PANTHER" id="PTHR10010">
    <property type="entry name" value="SOLUTE CARRIER FAMILY 34 SODIUM PHOSPHATE , MEMBER 2-RELATED"/>
    <property type="match status" value="1"/>
</dbReference>
<gene>
    <name evidence="8" type="ORF">SAMN05421831_10635</name>
</gene>
<dbReference type="EMBL" id="FNYH01000006">
    <property type="protein sequence ID" value="SEI63744.1"/>
    <property type="molecule type" value="Genomic_DNA"/>
</dbReference>
<keyword evidence="2" id="KW-1003">Cell membrane</keyword>
<feature type="compositionally biased region" description="Basic and acidic residues" evidence="6">
    <location>
        <begin position="569"/>
        <end position="581"/>
    </location>
</feature>
<dbReference type="RefSeq" id="WP_093309370.1">
    <property type="nucleotide sequence ID" value="NZ_FNYH01000006.1"/>
</dbReference>
<feature type="transmembrane region" description="Helical" evidence="7">
    <location>
        <begin position="135"/>
        <end position="154"/>
    </location>
</feature>
<proteinExistence type="predicted"/>
<dbReference type="STRING" id="64971.SAMN05421831_10635"/>
<evidence type="ECO:0000256" key="6">
    <source>
        <dbReference type="SAM" id="MobiDB-lite"/>
    </source>
</evidence>
<keyword evidence="4 7" id="KW-1133">Transmembrane helix</keyword>
<evidence type="ECO:0000313" key="9">
    <source>
        <dbReference type="Proteomes" id="UP000242999"/>
    </source>
</evidence>
<feature type="transmembrane region" description="Helical" evidence="7">
    <location>
        <begin position="283"/>
        <end position="306"/>
    </location>
</feature>
<evidence type="ECO:0000256" key="7">
    <source>
        <dbReference type="SAM" id="Phobius"/>
    </source>
</evidence>
<accession>A0A1H6SCW9</accession>
<dbReference type="InterPro" id="IPR003841">
    <property type="entry name" value="Na/Pi_transpt"/>
</dbReference>
<evidence type="ECO:0000256" key="2">
    <source>
        <dbReference type="ARBA" id="ARBA00022475"/>
    </source>
</evidence>
<keyword evidence="3 7" id="KW-0812">Transmembrane</keyword>
<feature type="region of interest" description="Disordered" evidence="6">
    <location>
        <begin position="539"/>
        <end position="581"/>
    </location>
</feature>
<keyword evidence="5 7" id="KW-0472">Membrane</keyword>